<name>A0ACB8DDU8_DERSI</name>
<evidence type="ECO:0000313" key="1">
    <source>
        <dbReference type="EMBL" id="KAH7966289.1"/>
    </source>
</evidence>
<reference evidence="1" key="1">
    <citation type="submission" date="2020-05" db="EMBL/GenBank/DDBJ databases">
        <title>Large-scale comparative analyses of tick genomes elucidate their genetic diversity and vector capacities.</title>
        <authorList>
            <person name="Jia N."/>
            <person name="Wang J."/>
            <person name="Shi W."/>
            <person name="Du L."/>
            <person name="Sun Y."/>
            <person name="Zhan W."/>
            <person name="Jiang J."/>
            <person name="Wang Q."/>
            <person name="Zhang B."/>
            <person name="Ji P."/>
            <person name="Sakyi L.B."/>
            <person name="Cui X."/>
            <person name="Yuan T."/>
            <person name="Jiang B."/>
            <person name="Yang W."/>
            <person name="Lam T.T.-Y."/>
            <person name="Chang Q."/>
            <person name="Ding S."/>
            <person name="Wang X."/>
            <person name="Zhu J."/>
            <person name="Ruan X."/>
            <person name="Zhao L."/>
            <person name="Wei J."/>
            <person name="Que T."/>
            <person name="Du C."/>
            <person name="Cheng J."/>
            <person name="Dai P."/>
            <person name="Han X."/>
            <person name="Huang E."/>
            <person name="Gao Y."/>
            <person name="Liu J."/>
            <person name="Shao H."/>
            <person name="Ye R."/>
            <person name="Li L."/>
            <person name="Wei W."/>
            <person name="Wang X."/>
            <person name="Wang C."/>
            <person name="Yang T."/>
            <person name="Huo Q."/>
            <person name="Li W."/>
            <person name="Guo W."/>
            <person name="Chen H."/>
            <person name="Zhou L."/>
            <person name="Ni X."/>
            <person name="Tian J."/>
            <person name="Zhou Y."/>
            <person name="Sheng Y."/>
            <person name="Liu T."/>
            <person name="Pan Y."/>
            <person name="Xia L."/>
            <person name="Li J."/>
            <person name="Zhao F."/>
            <person name="Cao W."/>
        </authorList>
    </citation>
    <scope>NUCLEOTIDE SEQUENCE</scope>
    <source>
        <strain evidence="1">Dsil-2018</strain>
    </source>
</reference>
<keyword evidence="2" id="KW-1185">Reference proteome</keyword>
<sequence>MSGDIDTIACALWGRGAPPQNLVGLLIALVNLLVHLPFTDLPVLRDYKLGELRSQYDYVIVGGGSAGCVIANRLSANPDITVLLLEAGGLEEASRQVPVTASYNLGGHDDWAYLTVPQKNACLSFQGQTLRKEALNSETRSSKATAAVGEALAGYARTIHTGGVLTTDTQTMSYQLLKLVRRLWQHIMTVT</sequence>
<comment type="caution">
    <text evidence="1">The sequence shown here is derived from an EMBL/GenBank/DDBJ whole genome shotgun (WGS) entry which is preliminary data.</text>
</comment>
<proteinExistence type="predicted"/>
<gene>
    <name evidence="1" type="ORF">HPB49_015046</name>
</gene>
<protein>
    <submittedName>
        <fullName evidence="1">Uncharacterized protein</fullName>
    </submittedName>
</protein>
<organism evidence="1 2">
    <name type="scientific">Dermacentor silvarum</name>
    <name type="common">Tick</name>
    <dbReference type="NCBI Taxonomy" id="543639"/>
    <lineage>
        <taxon>Eukaryota</taxon>
        <taxon>Metazoa</taxon>
        <taxon>Ecdysozoa</taxon>
        <taxon>Arthropoda</taxon>
        <taxon>Chelicerata</taxon>
        <taxon>Arachnida</taxon>
        <taxon>Acari</taxon>
        <taxon>Parasitiformes</taxon>
        <taxon>Ixodida</taxon>
        <taxon>Ixodoidea</taxon>
        <taxon>Ixodidae</taxon>
        <taxon>Rhipicephalinae</taxon>
        <taxon>Dermacentor</taxon>
    </lineage>
</organism>
<dbReference type="Proteomes" id="UP000821865">
    <property type="component" value="Chromosome 2"/>
</dbReference>
<evidence type="ECO:0000313" key="2">
    <source>
        <dbReference type="Proteomes" id="UP000821865"/>
    </source>
</evidence>
<accession>A0ACB8DDU8</accession>
<dbReference type="EMBL" id="CM023471">
    <property type="protein sequence ID" value="KAH7966289.1"/>
    <property type="molecule type" value="Genomic_DNA"/>
</dbReference>